<organism evidence="3 4">
    <name type="scientific">Paraglaciecola hydrolytica</name>
    <dbReference type="NCBI Taxonomy" id="1799789"/>
    <lineage>
        <taxon>Bacteria</taxon>
        <taxon>Pseudomonadati</taxon>
        <taxon>Pseudomonadota</taxon>
        <taxon>Gammaproteobacteria</taxon>
        <taxon>Alteromonadales</taxon>
        <taxon>Alteromonadaceae</taxon>
        <taxon>Paraglaciecola</taxon>
    </lineage>
</organism>
<evidence type="ECO:0000313" key="3">
    <source>
        <dbReference type="EMBL" id="KXI30621.1"/>
    </source>
</evidence>
<dbReference type="SUPFAM" id="SSF47473">
    <property type="entry name" value="EF-hand"/>
    <property type="match status" value="1"/>
</dbReference>
<reference evidence="4" key="1">
    <citation type="submission" date="2016-02" db="EMBL/GenBank/DDBJ databases">
        <authorList>
            <person name="Schultz-Johansen M."/>
            <person name="Glaring M.A."/>
            <person name="Bech P.K."/>
            <person name="Stougaard P."/>
        </authorList>
    </citation>
    <scope>NUCLEOTIDE SEQUENCE [LARGE SCALE GENOMIC DNA]</scope>
    <source>
        <strain evidence="4">S66</strain>
    </source>
</reference>
<dbReference type="AlphaFoldDB" id="A0A136A5Y4"/>
<dbReference type="OrthoDB" id="6335564at2"/>
<dbReference type="InterPro" id="IPR011992">
    <property type="entry name" value="EF-hand-dom_pair"/>
</dbReference>
<dbReference type="GO" id="GO:0005509">
    <property type="term" value="F:calcium ion binding"/>
    <property type="evidence" value="ECO:0007669"/>
    <property type="project" value="InterPro"/>
</dbReference>
<evidence type="ECO:0000259" key="2">
    <source>
        <dbReference type="PROSITE" id="PS50222"/>
    </source>
</evidence>
<evidence type="ECO:0000313" key="4">
    <source>
        <dbReference type="Proteomes" id="UP000070299"/>
    </source>
</evidence>
<proteinExistence type="predicted"/>
<evidence type="ECO:0000256" key="1">
    <source>
        <dbReference type="SAM" id="SignalP"/>
    </source>
</evidence>
<dbReference type="STRING" id="1799789.AX660_04055"/>
<keyword evidence="1" id="KW-0732">Signal</keyword>
<dbReference type="InterPro" id="IPR002048">
    <property type="entry name" value="EF_hand_dom"/>
</dbReference>
<name>A0A136A5Y4_9ALTE</name>
<dbReference type="InterPro" id="IPR018247">
    <property type="entry name" value="EF_Hand_1_Ca_BS"/>
</dbReference>
<dbReference type="Proteomes" id="UP000070299">
    <property type="component" value="Unassembled WGS sequence"/>
</dbReference>
<sequence length="94" mass="10546">MEKTYRVKSLVISSLFTFSLFVGASTRADEDQIKLLDLDQDGKIAIKEAVADPHLLASFGRIDTDGDGLITRLELEQAKYVEQKFNVQTVKNKL</sequence>
<dbReference type="EMBL" id="LSNE01000002">
    <property type="protein sequence ID" value="KXI30621.1"/>
    <property type="molecule type" value="Genomic_DNA"/>
</dbReference>
<dbReference type="PROSITE" id="PS00018">
    <property type="entry name" value="EF_HAND_1"/>
    <property type="match status" value="1"/>
</dbReference>
<keyword evidence="4" id="KW-1185">Reference proteome</keyword>
<dbReference type="PROSITE" id="PS50222">
    <property type="entry name" value="EF_HAND_2"/>
    <property type="match status" value="1"/>
</dbReference>
<dbReference type="RefSeq" id="WP_068371262.1">
    <property type="nucleotide sequence ID" value="NZ_LSNE01000002.1"/>
</dbReference>
<comment type="caution">
    <text evidence="3">The sequence shown here is derived from an EMBL/GenBank/DDBJ whole genome shotgun (WGS) entry which is preliminary data.</text>
</comment>
<gene>
    <name evidence="3" type="ORF">AX660_04055</name>
</gene>
<dbReference type="Pfam" id="PF13202">
    <property type="entry name" value="EF-hand_5"/>
    <property type="match status" value="2"/>
</dbReference>
<feature type="chain" id="PRO_5007469521" description="EF-hand domain-containing protein" evidence="1">
    <location>
        <begin position="25"/>
        <end position="94"/>
    </location>
</feature>
<accession>A0A136A5Y4</accession>
<protein>
    <recommendedName>
        <fullName evidence="2">EF-hand domain-containing protein</fullName>
    </recommendedName>
</protein>
<feature type="signal peptide" evidence="1">
    <location>
        <begin position="1"/>
        <end position="24"/>
    </location>
</feature>
<feature type="domain" description="EF-hand" evidence="2">
    <location>
        <begin position="50"/>
        <end position="85"/>
    </location>
</feature>
<dbReference type="Gene3D" id="1.10.238.10">
    <property type="entry name" value="EF-hand"/>
    <property type="match status" value="1"/>
</dbReference>